<proteinExistence type="predicted"/>
<feature type="non-terminal residue" evidence="1">
    <location>
        <position position="1"/>
    </location>
</feature>
<feature type="non-terminal residue" evidence="1">
    <location>
        <position position="78"/>
    </location>
</feature>
<organism evidence="1 2">
    <name type="scientific">Blastomyces silverae</name>
    <dbReference type="NCBI Taxonomy" id="2060906"/>
    <lineage>
        <taxon>Eukaryota</taxon>
        <taxon>Fungi</taxon>
        <taxon>Dikarya</taxon>
        <taxon>Ascomycota</taxon>
        <taxon>Pezizomycotina</taxon>
        <taxon>Eurotiomycetes</taxon>
        <taxon>Eurotiomycetidae</taxon>
        <taxon>Onygenales</taxon>
        <taxon>Ajellomycetaceae</taxon>
        <taxon>Blastomyces</taxon>
    </lineage>
</organism>
<evidence type="ECO:0000313" key="2">
    <source>
        <dbReference type="Proteomes" id="UP000053573"/>
    </source>
</evidence>
<protein>
    <submittedName>
        <fullName evidence="1">Uncharacterized protein</fullName>
    </submittedName>
</protein>
<dbReference type="Proteomes" id="UP000053573">
    <property type="component" value="Unassembled WGS sequence"/>
</dbReference>
<dbReference type="AlphaFoldDB" id="A0A0H1BD66"/>
<reference evidence="2" key="1">
    <citation type="journal article" date="2015" name="PLoS Genet.">
        <title>The dynamic genome and transcriptome of the human fungal pathogen Blastomyces and close relative Emmonsia.</title>
        <authorList>
            <person name="Munoz J.F."/>
            <person name="Gauthier G.M."/>
            <person name="Desjardins C.A."/>
            <person name="Gallo J.E."/>
            <person name="Holder J."/>
            <person name="Sullivan T.D."/>
            <person name="Marty A.J."/>
            <person name="Carmen J.C."/>
            <person name="Chen Z."/>
            <person name="Ding L."/>
            <person name="Gujja S."/>
            <person name="Magrini V."/>
            <person name="Misas E."/>
            <person name="Mitreva M."/>
            <person name="Priest M."/>
            <person name="Saif S."/>
            <person name="Whiston E.A."/>
            <person name="Young S."/>
            <person name="Zeng Q."/>
            <person name="Goldman W.E."/>
            <person name="Mardis E.R."/>
            <person name="Taylor J.W."/>
            <person name="McEwen J.G."/>
            <person name="Clay O.K."/>
            <person name="Klein B.S."/>
            <person name="Cuomo C.A."/>
        </authorList>
    </citation>
    <scope>NUCLEOTIDE SEQUENCE [LARGE SCALE GENOMIC DNA]</scope>
    <source>
        <strain evidence="2">UAMH 139</strain>
    </source>
</reference>
<evidence type="ECO:0000313" key="1">
    <source>
        <dbReference type="EMBL" id="KLJ09068.1"/>
    </source>
</evidence>
<name>A0A0H1BD66_9EURO</name>
<comment type="caution">
    <text evidence="1">The sequence shown here is derived from an EMBL/GenBank/DDBJ whole genome shotgun (WGS) entry which is preliminary data.</text>
</comment>
<keyword evidence="2" id="KW-1185">Reference proteome</keyword>
<gene>
    <name evidence="1" type="ORF">EMPG_09247</name>
</gene>
<accession>A0A0H1BD66</accession>
<dbReference type="EMBL" id="LDEV01002446">
    <property type="protein sequence ID" value="KLJ09068.1"/>
    <property type="molecule type" value="Genomic_DNA"/>
</dbReference>
<sequence length="78" mass="9265">TMSLKKMSKILKSEMISNLSKQFIISIVKKTLVLEKLFQSLSQKKYNTLLHINNEKENIYEKEMKDEIDNEVENKDEE</sequence>